<dbReference type="Gene3D" id="1.10.238.210">
    <property type="match status" value="1"/>
</dbReference>
<reference evidence="11" key="2">
    <citation type="submission" date="2020-10" db="UniProtKB">
        <authorList>
            <consortium name="WormBaseParasite"/>
        </authorList>
    </citation>
    <scope>IDENTIFICATION</scope>
</reference>
<dbReference type="Pfam" id="PF04960">
    <property type="entry name" value="Glutaminase"/>
    <property type="match status" value="1"/>
</dbReference>
<name>A0A7E4UWV5_PANRE</name>
<proteinExistence type="inferred from homology"/>
<dbReference type="SUPFAM" id="SSF48403">
    <property type="entry name" value="Ankyrin repeat"/>
    <property type="match status" value="1"/>
</dbReference>
<evidence type="ECO:0000256" key="1">
    <source>
        <dbReference type="ARBA" id="ARBA00011076"/>
    </source>
</evidence>
<evidence type="ECO:0000313" key="10">
    <source>
        <dbReference type="Proteomes" id="UP000492821"/>
    </source>
</evidence>
<dbReference type="AlphaFoldDB" id="A0A7E4UWV5"/>
<dbReference type="NCBIfam" id="TIGR03814">
    <property type="entry name" value="Gln_ase"/>
    <property type="match status" value="1"/>
</dbReference>
<evidence type="ECO:0000256" key="7">
    <source>
        <dbReference type="ARBA" id="ARBA00077251"/>
    </source>
</evidence>
<dbReference type="EC" id="3.5.1.2" evidence="2"/>
<evidence type="ECO:0000256" key="3">
    <source>
        <dbReference type="ARBA" id="ARBA00022737"/>
    </source>
</evidence>
<dbReference type="SMART" id="SM00248">
    <property type="entry name" value="ANK"/>
    <property type="match status" value="3"/>
</dbReference>
<evidence type="ECO:0000256" key="4">
    <source>
        <dbReference type="ARBA" id="ARBA00022801"/>
    </source>
</evidence>
<dbReference type="InterPro" id="IPR015868">
    <property type="entry name" value="Glutaminase"/>
</dbReference>
<reference evidence="10" key="1">
    <citation type="journal article" date="2013" name="Genetics">
        <title>The draft genome and transcriptome of Panagrellus redivivus are shaped by the harsh demands of a free-living lifestyle.</title>
        <authorList>
            <person name="Srinivasan J."/>
            <person name="Dillman A.R."/>
            <person name="Macchietto M.G."/>
            <person name="Heikkinen L."/>
            <person name="Lakso M."/>
            <person name="Fracchia K.M."/>
            <person name="Antoshechkin I."/>
            <person name="Mortazavi A."/>
            <person name="Wong G."/>
            <person name="Sternberg P.W."/>
        </authorList>
    </citation>
    <scope>NUCLEOTIDE SEQUENCE [LARGE SCALE GENOMIC DNA]</scope>
    <source>
        <strain evidence="10">MT8872</strain>
    </source>
</reference>
<dbReference type="PANTHER" id="PTHR12544">
    <property type="entry name" value="GLUTAMINASE"/>
    <property type="match status" value="1"/>
</dbReference>
<dbReference type="InterPro" id="IPR036770">
    <property type="entry name" value="Ankyrin_rpt-contain_sf"/>
</dbReference>
<dbReference type="PROSITE" id="PS50088">
    <property type="entry name" value="ANK_REPEAT"/>
    <property type="match status" value="1"/>
</dbReference>
<dbReference type="Proteomes" id="UP000492821">
    <property type="component" value="Unassembled WGS sequence"/>
</dbReference>
<evidence type="ECO:0000256" key="2">
    <source>
        <dbReference type="ARBA" id="ARBA00012918"/>
    </source>
</evidence>
<keyword evidence="3" id="KW-0677">Repeat</keyword>
<dbReference type="SUPFAM" id="SSF56601">
    <property type="entry name" value="beta-lactamase/transpeptidase-like"/>
    <property type="match status" value="1"/>
</dbReference>
<dbReference type="InterPro" id="IPR041541">
    <property type="entry name" value="Glutaminase_EF-hand"/>
</dbReference>
<feature type="domain" description="Glutaminase EF-hand" evidence="9">
    <location>
        <begin position="41"/>
        <end position="126"/>
    </location>
</feature>
<sequence length="568" mass="63772">MLLRTRLQQLTRIYRTSMTRHLSSEGSCSSSTFDHENEHAKESLFDLYRNPETDRISANSFLKALEDCGLLKDDVRVARIIERMQNEKVTNDQCCNVELDRAAFFRCLGSKATIVLKAFTGQLIVPDWPSFKKTVGELFEKARPYKDGNLATYIPQLARTDPELWSVSICTVDGQRASWGDHNVPFCLQSVAKPFNYAAALNLLGVDYVHKYVGQEPSGRFFNEICLDADKKPHNPMVNAGAIVVTSLLNPKEGLSDRFDFILKTMRKFAGEQFVSFKNSVFLSERETADRNYAISYYMREHNCFPPNTNLVETLDLYFQSCSISVNTDSLAVMAATLANGGVCPLNNERVVSNRAVRDTLSLMLSCGMYDYSGQFAFKVGLPAKSGVSGDMMIVVPNCMGIAIYSPRLDQFGNTVRGVKFAEHLVESYNLHHYDSLSFAENNKMDPRKNPDTTRWNGSIDLMYAAKNDDIAAIKRHLLGGAGMQATDYDDRTVLHIAASYGRIDAMKFFLQRWKGDLNVKDRNGVTPLEEAEKFGHNECAELLREAIRTRAKPPTNSTDVGDKETNA</sequence>
<dbReference type="Gene3D" id="1.25.40.20">
    <property type="entry name" value="Ankyrin repeat-containing domain"/>
    <property type="match status" value="1"/>
</dbReference>
<keyword evidence="10" id="KW-1185">Reference proteome</keyword>
<evidence type="ECO:0000256" key="8">
    <source>
        <dbReference type="PROSITE-ProRule" id="PRU00023"/>
    </source>
</evidence>
<dbReference type="PANTHER" id="PTHR12544:SF51">
    <property type="entry name" value="GLUTAMINASE 3-RELATED"/>
    <property type="match status" value="1"/>
</dbReference>
<dbReference type="HAMAP" id="MF_00313">
    <property type="entry name" value="Glutaminase"/>
    <property type="match status" value="1"/>
</dbReference>
<dbReference type="Gene3D" id="3.40.710.10">
    <property type="entry name" value="DD-peptidase/beta-lactamase superfamily"/>
    <property type="match status" value="1"/>
</dbReference>
<accession>A0A7E4UWV5</accession>
<dbReference type="Pfam" id="PF12796">
    <property type="entry name" value="Ank_2"/>
    <property type="match status" value="1"/>
</dbReference>
<dbReference type="WBParaSite" id="Pan_g13798.t1">
    <property type="protein sequence ID" value="Pan_g13798.t1"/>
    <property type="gene ID" value="Pan_g13798"/>
</dbReference>
<evidence type="ECO:0000256" key="6">
    <source>
        <dbReference type="ARBA" id="ARBA00049534"/>
    </source>
</evidence>
<dbReference type="GO" id="GO:0006537">
    <property type="term" value="P:glutamate biosynthetic process"/>
    <property type="evidence" value="ECO:0007669"/>
    <property type="project" value="TreeGrafter"/>
</dbReference>
<organism evidence="10 11">
    <name type="scientific">Panagrellus redivivus</name>
    <name type="common">Microworm</name>
    <dbReference type="NCBI Taxonomy" id="6233"/>
    <lineage>
        <taxon>Eukaryota</taxon>
        <taxon>Metazoa</taxon>
        <taxon>Ecdysozoa</taxon>
        <taxon>Nematoda</taxon>
        <taxon>Chromadorea</taxon>
        <taxon>Rhabditida</taxon>
        <taxon>Tylenchina</taxon>
        <taxon>Panagrolaimomorpha</taxon>
        <taxon>Panagrolaimoidea</taxon>
        <taxon>Panagrolaimidae</taxon>
        <taxon>Panagrellus</taxon>
    </lineage>
</organism>
<keyword evidence="5 8" id="KW-0040">ANK repeat</keyword>
<dbReference type="GO" id="GO:0006543">
    <property type="term" value="P:L-glutamine catabolic process"/>
    <property type="evidence" value="ECO:0007669"/>
    <property type="project" value="TreeGrafter"/>
</dbReference>
<comment type="catalytic activity">
    <reaction evidence="6">
        <text>L-glutamine + H2O = L-glutamate + NH4(+)</text>
        <dbReference type="Rhea" id="RHEA:15889"/>
        <dbReference type="ChEBI" id="CHEBI:15377"/>
        <dbReference type="ChEBI" id="CHEBI:28938"/>
        <dbReference type="ChEBI" id="CHEBI:29985"/>
        <dbReference type="ChEBI" id="CHEBI:58359"/>
        <dbReference type="EC" id="3.5.1.2"/>
    </reaction>
</comment>
<keyword evidence="4" id="KW-0378">Hydrolase</keyword>
<dbReference type="InterPro" id="IPR012338">
    <property type="entry name" value="Beta-lactam/transpept-like"/>
</dbReference>
<dbReference type="InterPro" id="IPR002110">
    <property type="entry name" value="Ankyrin_rpt"/>
</dbReference>
<dbReference type="Pfam" id="PF17959">
    <property type="entry name" value="EF-hand_14"/>
    <property type="match status" value="1"/>
</dbReference>
<protein>
    <recommendedName>
        <fullName evidence="2">glutaminase</fullName>
        <ecNumber evidence="2">3.5.1.2</ecNumber>
    </recommendedName>
    <alternativeName>
        <fullName evidence="7">L-glutamine amidohydrolase</fullName>
    </alternativeName>
</protein>
<evidence type="ECO:0000256" key="5">
    <source>
        <dbReference type="ARBA" id="ARBA00023043"/>
    </source>
</evidence>
<evidence type="ECO:0000259" key="9">
    <source>
        <dbReference type="Pfam" id="PF17959"/>
    </source>
</evidence>
<feature type="repeat" description="ANK" evidence="8">
    <location>
        <begin position="490"/>
        <end position="523"/>
    </location>
</feature>
<evidence type="ECO:0000313" key="11">
    <source>
        <dbReference type="WBParaSite" id="Pan_g13798.t1"/>
    </source>
</evidence>
<comment type="similarity">
    <text evidence="1">Belongs to the glutaminase family.</text>
</comment>
<dbReference type="GO" id="GO:0004359">
    <property type="term" value="F:glutaminase activity"/>
    <property type="evidence" value="ECO:0007669"/>
    <property type="project" value="UniProtKB-EC"/>
</dbReference>
<dbReference type="FunFam" id="3.40.710.10:FF:000008">
    <property type="entry name" value="Glutaminase, isoform E"/>
    <property type="match status" value="1"/>
</dbReference>